<name>A0A2S4MDR8_9BURK</name>
<dbReference type="InterPro" id="IPR044772">
    <property type="entry name" value="NO3_transporter"/>
</dbReference>
<evidence type="ECO:0000256" key="2">
    <source>
        <dbReference type="ARBA" id="ARBA00008432"/>
    </source>
</evidence>
<feature type="transmembrane region" description="Helical" evidence="7">
    <location>
        <begin position="396"/>
        <end position="420"/>
    </location>
</feature>
<proteinExistence type="inferred from homology"/>
<feature type="transmembrane region" description="Helical" evidence="7">
    <location>
        <begin position="64"/>
        <end position="82"/>
    </location>
</feature>
<evidence type="ECO:0000256" key="4">
    <source>
        <dbReference type="ARBA" id="ARBA00022989"/>
    </source>
</evidence>
<reference evidence="9 10" key="1">
    <citation type="submission" date="2018-01" db="EMBL/GenBank/DDBJ databases">
        <title>Genomic Encyclopedia of Type Strains, Phase III (KMG-III): the genomes of soil and plant-associated and newly described type strains.</title>
        <authorList>
            <person name="Whitman W."/>
        </authorList>
    </citation>
    <scope>NUCLEOTIDE SEQUENCE [LARGE SCALE GENOMIC DNA]</scope>
    <source>
        <strain evidence="9 10">JCM 18070</strain>
    </source>
</reference>
<protein>
    <submittedName>
        <fullName evidence="9">NNP family nitrate/nitrite transporter-like MFS transporter</fullName>
    </submittedName>
</protein>
<feature type="transmembrane region" description="Helical" evidence="7">
    <location>
        <begin position="118"/>
        <end position="141"/>
    </location>
</feature>
<feature type="transmembrane region" description="Helical" evidence="7">
    <location>
        <begin position="241"/>
        <end position="262"/>
    </location>
</feature>
<dbReference type="GO" id="GO:0015112">
    <property type="term" value="F:nitrate transmembrane transporter activity"/>
    <property type="evidence" value="ECO:0007669"/>
    <property type="project" value="InterPro"/>
</dbReference>
<feature type="transmembrane region" description="Helical" evidence="7">
    <location>
        <begin position="216"/>
        <end position="235"/>
    </location>
</feature>
<dbReference type="Pfam" id="PF07690">
    <property type="entry name" value="MFS_1"/>
    <property type="match status" value="1"/>
</dbReference>
<comment type="similarity">
    <text evidence="2">Belongs to the major facilitator superfamily. Nitrate/nitrite porter (TC 2.A.1.8) family.</text>
</comment>
<keyword evidence="10" id="KW-1185">Reference proteome</keyword>
<dbReference type="Gene3D" id="1.20.1250.20">
    <property type="entry name" value="MFS general substrate transporter like domains"/>
    <property type="match status" value="2"/>
</dbReference>
<feature type="transmembrane region" description="Helical" evidence="7">
    <location>
        <begin position="181"/>
        <end position="204"/>
    </location>
</feature>
<feature type="transmembrane region" description="Helical" evidence="7">
    <location>
        <begin position="274"/>
        <end position="296"/>
    </location>
</feature>
<feature type="transmembrane region" description="Helical" evidence="7">
    <location>
        <begin position="340"/>
        <end position="358"/>
    </location>
</feature>
<dbReference type="EMBL" id="PQGA01000004">
    <property type="protein sequence ID" value="POR52882.1"/>
    <property type="molecule type" value="Genomic_DNA"/>
</dbReference>
<gene>
    <name evidence="9" type="ORF">B0G62_104179</name>
</gene>
<feature type="transmembrane region" description="Helical" evidence="7">
    <location>
        <begin position="426"/>
        <end position="447"/>
    </location>
</feature>
<evidence type="ECO:0000313" key="10">
    <source>
        <dbReference type="Proteomes" id="UP000237381"/>
    </source>
</evidence>
<dbReference type="GO" id="GO:0016020">
    <property type="term" value="C:membrane"/>
    <property type="evidence" value="ECO:0007669"/>
    <property type="project" value="UniProtKB-SubCell"/>
</dbReference>
<dbReference type="InterPro" id="IPR020846">
    <property type="entry name" value="MFS_dom"/>
</dbReference>
<comment type="subcellular location">
    <subcellularLocation>
        <location evidence="1">Membrane</location>
        <topology evidence="1">Multi-pass membrane protein</topology>
    </subcellularLocation>
</comment>
<evidence type="ECO:0000256" key="3">
    <source>
        <dbReference type="ARBA" id="ARBA00022692"/>
    </source>
</evidence>
<evidence type="ECO:0000259" key="8">
    <source>
        <dbReference type="PROSITE" id="PS50850"/>
    </source>
</evidence>
<keyword evidence="5" id="KW-0534">Nitrate assimilation</keyword>
<feature type="transmembrane region" description="Helical" evidence="7">
    <location>
        <begin position="364"/>
        <end position="384"/>
    </location>
</feature>
<evidence type="ECO:0000256" key="7">
    <source>
        <dbReference type="SAM" id="Phobius"/>
    </source>
</evidence>
<dbReference type="PANTHER" id="PTHR23515">
    <property type="entry name" value="HIGH-AFFINITY NITRATE TRANSPORTER 2.3"/>
    <property type="match status" value="1"/>
</dbReference>
<keyword evidence="4 7" id="KW-1133">Transmembrane helix</keyword>
<accession>A0A2S4MDR8</accession>
<feature type="transmembrane region" description="Helical" evidence="7">
    <location>
        <begin position="28"/>
        <end position="52"/>
    </location>
</feature>
<keyword evidence="3 7" id="KW-0812">Transmembrane</keyword>
<dbReference type="SUPFAM" id="SSF103473">
    <property type="entry name" value="MFS general substrate transporter"/>
    <property type="match status" value="1"/>
</dbReference>
<dbReference type="GO" id="GO:0042128">
    <property type="term" value="P:nitrate assimilation"/>
    <property type="evidence" value="ECO:0007669"/>
    <property type="project" value="UniProtKB-KW"/>
</dbReference>
<keyword evidence="6 7" id="KW-0472">Membrane</keyword>
<evidence type="ECO:0000256" key="6">
    <source>
        <dbReference type="ARBA" id="ARBA00023136"/>
    </source>
</evidence>
<dbReference type="InterPro" id="IPR036259">
    <property type="entry name" value="MFS_trans_sf"/>
</dbReference>
<feature type="transmembrane region" description="Helical" evidence="7">
    <location>
        <begin position="94"/>
        <end position="112"/>
    </location>
</feature>
<evidence type="ECO:0000256" key="1">
    <source>
        <dbReference type="ARBA" id="ARBA00004141"/>
    </source>
</evidence>
<dbReference type="AlphaFoldDB" id="A0A2S4MDR8"/>
<dbReference type="PROSITE" id="PS50850">
    <property type="entry name" value="MFS"/>
    <property type="match status" value="1"/>
</dbReference>
<dbReference type="Proteomes" id="UP000237381">
    <property type="component" value="Unassembled WGS sequence"/>
</dbReference>
<dbReference type="InterPro" id="IPR011701">
    <property type="entry name" value="MFS"/>
</dbReference>
<sequence length="484" mass="50217">MIRAPESITWECLVKDLLSSLKSGNWRALLACFLYFDTGFTVWVMFGPLAPFIQKDIHMAPAELGLLVAVPVLGAAILRVTLGNLYQACDGRKVALMGIALSAIPAVVLLLMPGAPSYTLLLVLGVLLGVGGASFAVALPMAGSNYPPKVQGLVLGLAAAGNIGAVLDGFLFPGLASNIGWAHATGAALPLLGIAALAMCFWARDLGQKSGSVPKALRAFFITLAGLIALVLAVHEGVFGAGKTGVLLLPLMGALLAIAVLPRHYRGVLAEGDTWVVMLVYSITFGGFVGMSSYVTTLLVSLYQVPRLEAGVIMSLLALTGAMVRPIGGLIADRISGVRALVLLLAAISLCDFAFAAWMPPFAAGIALLALTYVCFGLGNGATFQLVPRRWQGRTGLMSGIVGAAGGIGGFYLPVIMGIAKESTGSYQMGFATFGALAAVAFGLVVAHRTRWLEWALPQEALMAQPVAVQAVKAVQAVEVQAGN</sequence>
<evidence type="ECO:0000256" key="5">
    <source>
        <dbReference type="ARBA" id="ARBA00023063"/>
    </source>
</evidence>
<organism evidence="9 10">
    <name type="scientific">Paraburkholderia eburnea</name>
    <dbReference type="NCBI Taxonomy" id="1189126"/>
    <lineage>
        <taxon>Bacteria</taxon>
        <taxon>Pseudomonadati</taxon>
        <taxon>Pseudomonadota</taxon>
        <taxon>Betaproteobacteria</taxon>
        <taxon>Burkholderiales</taxon>
        <taxon>Burkholderiaceae</taxon>
        <taxon>Paraburkholderia</taxon>
    </lineage>
</organism>
<feature type="transmembrane region" description="Helical" evidence="7">
    <location>
        <begin position="308"/>
        <end position="328"/>
    </location>
</feature>
<comment type="caution">
    <text evidence="9">The sequence shown here is derived from an EMBL/GenBank/DDBJ whole genome shotgun (WGS) entry which is preliminary data.</text>
</comment>
<feature type="transmembrane region" description="Helical" evidence="7">
    <location>
        <begin position="153"/>
        <end position="175"/>
    </location>
</feature>
<feature type="domain" description="Major facilitator superfamily (MFS) profile" evidence="8">
    <location>
        <begin position="27"/>
        <end position="453"/>
    </location>
</feature>
<evidence type="ECO:0000313" key="9">
    <source>
        <dbReference type="EMBL" id="POR52882.1"/>
    </source>
</evidence>